<dbReference type="InterPro" id="IPR004518">
    <property type="entry name" value="MazG-like_dom"/>
</dbReference>
<dbReference type="InterPro" id="IPR025984">
    <property type="entry name" value="DCTPP"/>
</dbReference>
<dbReference type="CDD" id="cd11537">
    <property type="entry name" value="NTP-PPase_RS21-C6_like"/>
    <property type="match status" value="1"/>
</dbReference>
<reference evidence="3" key="1">
    <citation type="journal article" date="2019" name="Int. J. Syst. Evol. Microbiol.">
        <title>The Global Catalogue of Microorganisms (GCM) 10K type strain sequencing project: providing services to taxonomists for standard genome sequencing and annotation.</title>
        <authorList>
            <consortium name="The Broad Institute Genomics Platform"/>
            <consortium name="The Broad Institute Genome Sequencing Center for Infectious Disease"/>
            <person name="Wu L."/>
            <person name="Ma J."/>
        </authorList>
    </citation>
    <scope>NUCLEOTIDE SEQUENCE [LARGE SCALE GENOMIC DNA]</scope>
    <source>
        <strain evidence="3">CCM 7043</strain>
    </source>
</reference>
<protein>
    <submittedName>
        <fullName evidence="2">Nucleotide pyrophosphohydrolase</fullName>
    </submittedName>
</protein>
<dbReference type="Pfam" id="PF03819">
    <property type="entry name" value="MazG"/>
    <property type="match status" value="1"/>
</dbReference>
<dbReference type="Gene3D" id="1.10.287.1080">
    <property type="entry name" value="MazG-like"/>
    <property type="match status" value="1"/>
</dbReference>
<sequence length="105" mass="11831">MTEVADLADRLRSFAAARGWERFHTPKNLLMALAGEVGELNAELQWLSEAEAEPRAWDDELRARVTDEVADVLIYLVRFADMCGIDMIDAAHAKIGRNETRYPPS</sequence>
<dbReference type="EMBL" id="JBHUCO010000015">
    <property type="protein sequence ID" value="MFD1518918.1"/>
    <property type="molecule type" value="Genomic_DNA"/>
</dbReference>
<gene>
    <name evidence="2" type="ORF">ACFSJD_15590</name>
</gene>
<accession>A0ABW4ETD9</accession>
<proteinExistence type="predicted"/>
<dbReference type="PIRSF" id="PIRSF029826">
    <property type="entry name" value="UCP029826_pph"/>
    <property type="match status" value="1"/>
</dbReference>
<dbReference type="SUPFAM" id="SSF101386">
    <property type="entry name" value="all-alpha NTP pyrophosphatases"/>
    <property type="match status" value="1"/>
</dbReference>
<dbReference type="PANTHER" id="PTHR14552">
    <property type="match status" value="1"/>
</dbReference>
<name>A0ABW4ETD9_9PSEU</name>
<feature type="domain" description="NTP pyrophosphohydrolase MazG-like" evidence="1">
    <location>
        <begin position="25"/>
        <end position="103"/>
    </location>
</feature>
<evidence type="ECO:0000313" key="3">
    <source>
        <dbReference type="Proteomes" id="UP001597114"/>
    </source>
</evidence>
<dbReference type="PANTHER" id="PTHR14552:SF21">
    <property type="entry name" value="DCTP PYROPHOSPHATASE 1"/>
    <property type="match status" value="1"/>
</dbReference>
<evidence type="ECO:0000313" key="2">
    <source>
        <dbReference type="EMBL" id="MFD1518918.1"/>
    </source>
</evidence>
<dbReference type="Proteomes" id="UP001597114">
    <property type="component" value="Unassembled WGS sequence"/>
</dbReference>
<dbReference type="RefSeq" id="WP_344718219.1">
    <property type="nucleotide sequence ID" value="NZ_BAAAUS010000001.1"/>
</dbReference>
<keyword evidence="3" id="KW-1185">Reference proteome</keyword>
<organism evidence="2 3">
    <name type="scientific">Pseudonocardia yunnanensis</name>
    <dbReference type="NCBI Taxonomy" id="58107"/>
    <lineage>
        <taxon>Bacteria</taxon>
        <taxon>Bacillati</taxon>
        <taxon>Actinomycetota</taxon>
        <taxon>Actinomycetes</taxon>
        <taxon>Pseudonocardiales</taxon>
        <taxon>Pseudonocardiaceae</taxon>
        <taxon>Pseudonocardia</taxon>
    </lineage>
</organism>
<comment type="caution">
    <text evidence="2">The sequence shown here is derived from an EMBL/GenBank/DDBJ whole genome shotgun (WGS) entry which is preliminary data.</text>
</comment>
<evidence type="ECO:0000259" key="1">
    <source>
        <dbReference type="Pfam" id="PF03819"/>
    </source>
</evidence>